<dbReference type="AlphaFoldDB" id="A0A0P0C8S1"/>
<feature type="transmembrane region" description="Helical" evidence="1">
    <location>
        <begin position="26"/>
        <end position="44"/>
    </location>
</feature>
<keyword evidence="1" id="KW-0472">Membrane</keyword>
<evidence type="ECO:0008006" key="4">
    <source>
        <dbReference type="Google" id="ProtNLM"/>
    </source>
</evidence>
<proteinExistence type="predicted"/>
<protein>
    <recommendedName>
        <fullName evidence="4">YcxB-like protein domain-containing protein</fullName>
    </recommendedName>
</protein>
<dbReference type="PATRIC" id="fig|512763.3.peg.4825"/>
<geneLocation type="plasmid" evidence="2 3">
    <name>1</name>
</geneLocation>
<dbReference type="KEGG" id="rti:DC20_21895"/>
<evidence type="ECO:0000256" key="1">
    <source>
        <dbReference type="SAM" id="Phobius"/>
    </source>
</evidence>
<keyword evidence="2" id="KW-0614">Plasmid</keyword>
<dbReference type="RefSeq" id="WP_062546171.1">
    <property type="nucleotide sequence ID" value="NZ_CP012644.1"/>
</dbReference>
<keyword evidence="1" id="KW-1133">Transmembrane helix</keyword>
<sequence>MQPFSVTTQLTPQDFLQFYKRANPGVLVLTWVFRVIGIFLLLSVPLQYTSTATSHLPFPFVNIFAGLAMVGLPVLQSFSGRRSFASNSKIQESITYTFTDKNLFIAGETFTNNLTLATLHKVTQTKDLVLFWDAPQQVAIIPKRSLSREELTWLQNQILPKK</sequence>
<accession>A0A0P0C8S1</accession>
<keyword evidence="1" id="KW-0812">Transmembrane</keyword>
<keyword evidence="3" id="KW-1185">Reference proteome</keyword>
<dbReference type="OrthoDB" id="1249483at2"/>
<evidence type="ECO:0000313" key="2">
    <source>
        <dbReference type="EMBL" id="ALJ01704.1"/>
    </source>
</evidence>
<organism evidence="2 3">
    <name type="scientific">Rufibacter tibetensis</name>
    <dbReference type="NCBI Taxonomy" id="512763"/>
    <lineage>
        <taxon>Bacteria</taxon>
        <taxon>Pseudomonadati</taxon>
        <taxon>Bacteroidota</taxon>
        <taxon>Cytophagia</taxon>
        <taxon>Cytophagales</taxon>
        <taxon>Hymenobacteraceae</taxon>
        <taxon>Rufibacter</taxon>
    </lineage>
</organism>
<reference evidence="2 3" key="1">
    <citation type="submission" date="2015-08" db="EMBL/GenBank/DDBJ databases">
        <title>Complete genome sequence of Rufibacter tibetensis strain 1351t, a radiation-resistant bacterium from tibet plateau.</title>
        <authorList>
            <person name="Dai J."/>
        </authorList>
    </citation>
    <scope>NUCLEOTIDE SEQUENCE [LARGE SCALE GENOMIC DNA]</scope>
    <source>
        <strain evidence="2 3">1351</strain>
        <plasmid evidence="2 3">1</plasmid>
    </source>
</reference>
<gene>
    <name evidence="2" type="ORF">DC20_21895</name>
</gene>
<name>A0A0P0C8S1_9BACT</name>
<dbReference type="EMBL" id="CP012644">
    <property type="protein sequence ID" value="ALJ01704.1"/>
    <property type="molecule type" value="Genomic_DNA"/>
</dbReference>
<dbReference type="Proteomes" id="UP000061382">
    <property type="component" value="Plasmid 1"/>
</dbReference>
<feature type="transmembrane region" description="Helical" evidence="1">
    <location>
        <begin position="56"/>
        <end position="75"/>
    </location>
</feature>
<evidence type="ECO:0000313" key="3">
    <source>
        <dbReference type="Proteomes" id="UP000061382"/>
    </source>
</evidence>